<comment type="caution">
    <text evidence="3">The sequence shown here is derived from an EMBL/GenBank/DDBJ whole genome shotgun (WGS) entry which is preliminary data.</text>
</comment>
<keyword evidence="1" id="KW-0812">Transmembrane</keyword>
<keyword evidence="1" id="KW-0472">Membrane</keyword>
<dbReference type="RefSeq" id="WP_377962956.1">
    <property type="nucleotide sequence ID" value="NZ_JBHZOL010000036.1"/>
</dbReference>
<feature type="domain" description="Transposase DDE" evidence="2">
    <location>
        <begin position="5"/>
        <end position="49"/>
    </location>
</feature>
<protein>
    <submittedName>
        <fullName evidence="3">Transposase</fullName>
    </submittedName>
</protein>
<dbReference type="InterPro" id="IPR025668">
    <property type="entry name" value="Tnp_DDE_dom"/>
</dbReference>
<keyword evidence="1" id="KW-1133">Transmembrane helix</keyword>
<dbReference type="EMBL" id="JBHZOL010000036">
    <property type="protein sequence ID" value="MFE4105807.1"/>
    <property type="molecule type" value="Genomic_DNA"/>
</dbReference>
<name>A0ABW6ID70_9CYAN</name>
<keyword evidence="4" id="KW-1185">Reference proteome</keyword>
<sequence>MAASRWRCAGVEGTLSQGIHCFSLRRTHYLGLAKTHLQHILTGIAMNITLIVAWLRGIPHTHTRVSRFAALADDSPLAAISN</sequence>
<evidence type="ECO:0000259" key="2">
    <source>
        <dbReference type="Pfam" id="PF13751"/>
    </source>
</evidence>
<proteinExistence type="predicted"/>
<evidence type="ECO:0000313" key="3">
    <source>
        <dbReference type="EMBL" id="MFE4105807.1"/>
    </source>
</evidence>
<evidence type="ECO:0000313" key="4">
    <source>
        <dbReference type="Proteomes" id="UP001600165"/>
    </source>
</evidence>
<gene>
    <name evidence="3" type="ORF">ACFVKH_05935</name>
</gene>
<reference evidence="3 4" key="1">
    <citation type="submission" date="2024-10" db="EMBL/GenBank/DDBJ databases">
        <authorList>
            <person name="Ratan Roy A."/>
            <person name="Morales Sandoval P.H."/>
            <person name="De Los Santos Villalobos S."/>
            <person name="Chakraborty S."/>
            <person name="Mukherjee J."/>
        </authorList>
    </citation>
    <scope>NUCLEOTIDE SEQUENCE [LARGE SCALE GENOMIC DNA]</scope>
    <source>
        <strain evidence="3 4">S1</strain>
    </source>
</reference>
<evidence type="ECO:0000256" key="1">
    <source>
        <dbReference type="SAM" id="Phobius"/>
    </source>
</evidence>
<dbReference type="Pfam" id="PF13751">
    <property type="entry name" value="DDE_Tnp_1_6"/>
    <property type="match status" value="1"/>
</dbReference>
<accession>A0ABW6ID70</accession>
<feature type="transmembrane region" description="Helical" evidence="1">
    <location>
        <begin position="36"/>
        <end position="55"/>
    </location>
</feature>
<dbReference type="Proteomes" id="UP001600165">
    <property type="component" value="Unassembled WGS sequence"/>
</dbReference>
<organism evidence="3 4">
    <name type="scientific">Almyronema epifaneia S1</name>
    <dbReference type="NCBI Taxonomy" id="2991925"/>
    <lineage>
        <taxon>Bacteria</taxon>
        <taxon>Bacillati</taxon>
        <taxon>Cyanobacteriota</taxon>
        <taxon>Cyanophyceae</taxon>
        <taxon>Nodosilineales</taxon>
        <taxon>Nodosilineaceae</taxon>
        <taxon>Almyronema</taxon>
        <taxon>Almyronema epifaneia</taxon>
    </lineage>
</organism>